<keyword evidence="3" id="KW-0548">Nucleotidyltransferase</keyword>
<dbReference type="EC" id="2.7.7.7" evidence="3"/>
<evidence type="ECO:0000313" key="3">
    <source>
        <dbReference type="EMBL" id="MES1923429.1"/>
    </source>
</evidence>
<gene>
    <name evidence="3" type="primary">POLD1_3</name>
    <name evidence="3" type="ORF">MHBO_005000</name>
</gene>
<dbReference type="Proteomes" id="UP001439008">
    <property type="component" value="Unassembled WGS sequence"/>
</dbReference>
<comment type="caution">
    <text evidence="3">The sequence shown here is derived from an EMBL/GenBank/DDBJ whole genome shotgun (WGS) entry which is preliminary data.</text>
</comment>
<evidence type="ECO:0000256" key="1">
    <source>
        <dbReference type="ARBA" id="ARBA00049244"/>
    </source>
</evidence>
<dbReference type="InterPro" id="IPR025687">
    <property type="entry name" value="Znf-C4pol"/>
</dbReference>
<name>A0ABV2AVE7_9EUKA</name>
<sequence length="109" mass="12807">GNVNQLLFGEHTRNIKISNSSNSSLMKFFSKSKKCRGCRNVLAKDEKAICRYCQPNIDKILLKETKNLRSRERRFSELWVQCQRCQDTVAQEILCSNRDCPIFYRRTKA</sequence>
<dbReference type="GO" id="GO:0003887">
    <property type="term" value="F:DNA-directed DNA polymerase activity"/>
    <property type="evidence" value="ECO:0007669"/>
    <property type="project" value="UniProtKB-EC"/>
</dbReference>
<evidence type="ECO:0000313" key="4">
    <source>
        <dbReference type="Proteomes" id="UP001439008"/>
    </source>
</evidence>
<protein>
    <submittedName>
        <fullName evidence="3">DNA polymerase delta catalytic subunit</fullName>
        <ecNumber evidence="3">2.7.7.7</ecNumber>
    </submittedName>
</protein>
<dbReference type="EMBL" id="JBDODL010006163">
    <property type="protein sequence ID" value="MES1923429.1"/>
    <property type="molecule type" value="Genomic_DNA"/>
</dbReference>
<evidence type="ECO:0000259" key="2">
    <source>
        <dbReference type="Pfam" id="PF14260"/>
    </source>
</evidence>
<organism evidence="3 4">
    <name type="scientific">Bonamia ostreae</name>
    <dbReference type="NCBI Taxonomy" id="126728"/>
    <lineage>
        <taxon>Eukaryota</taxon>
        <taxon>Sar</taxon>
        <taxon>Rhizaria</taxon>
        <taxon>Endomyxa</taxon>
        <taxon>Ascetosporea</taxon>
        <taxon>Haplosporida</taxon>
        <taxon>Bonamia</taxon>
    </lineage>
</organism>
<keyword evidence="3" id="KW-0808">Transferase</keyword>
<accession>A0ABV2AVE7</accession>
<dbReference type="Pfam" id="PF14260">
    <property type="entry name" value="zf-C4pol"/>
    <property type="match status" value="1"/>
</dbReference>
<keyword evidence="4" id="KW-1185">Reference proteome</keyword>
<proteinExistence type="predicted"/>
<reference evidence="3 4" key="1">
    <citation type="journal article" date="2024" name="BMC Biol.">
        <title>Comparative genomics of Ascetosporea gives new insight into the evolutionary basis for animal parasitism in Rhizaria.</title>
        <authorList>
            <person name="Hiltunen Thoren M."/>
            <person name="Onut-Brannstrom I."/>
            <person name="Alfjorden A."/>
            <person name="Peckova H."/>
            <person name="Swords F."/>
            <person name="Hooper C."/>
            <person name="Holzer A.S."/>
            <person name="Bass D."/>
            <person name="Burki F."/>
        </authorList>
    </citation>
    <scope>NUCLEOTIDE SEQUENCE [LARGE SCALE GENOMIC DNA]</scope>
    <source>
        <strain evidence="3">20-A016</strain>
    </source>
</reference>
<feature type="non-terminal residue" evidence="3">
    <location>
        <position position="1"/>
    </location>
</feature>
<feature type="non-terminal residue" evidence="3">
    <location>
        <position position="109"/>
    </location>
</feature>
<comment type="catalytic activity">
    <reaction evidence="1">
        <text>DNA(n) + a 2'-deoxyribonucleoside 5'-triphosphate = DNA(n+1) + diphosphate</text>
        <dbReference type="Rhea" id="RHEA:22508"/>
        <dbReference type="Rhea" id="RHEA-COMP:17339"/>
        <dbReference type="Rhea" id="RHEA-COMP:17340"/>
        <dbReference type="ChEBI" id="CHEBI:33019"/>
        <dbReference type="ChEBI" id="CHEBI:61560"/>
        <dbReference type="ChEBI" id="CHEBI:173112"/>
        <dbReference type="EC" id="2.7.7.7"/>
    </reaction>
</comment>
<feature type="domain" description="C4-type zinc-finger of DNA polymerase delta" evidence="2">
    <location>
        <begin position="35"/>
        <end position="106"/>
    </location>
</feature>